<evidence type="ECO:0000259" key="4">
    <source>
        <dbReference type="SMART" id="SM00642"/>
    </source>
</evidence>
<evidence type="ECO:0000256" key="1">
    <source>
        <dbReference type="ARBA" id="ARBA00008061"/>
    </source>
</evidence>
<evidence type="ECO:0000313" key="5">
    <source>
        <dbReference type="EMBL" id="HDX30272.1"/>
    </source>
</evidence>
<dbReference type="FunFam" id="3.90.400.10:FF:000002">
    <property type="entry name" value="Sucrose isomerase"/>
    <property type="match status" value="1"/>
</dbReference>
<dbReference type="EMBL" id="DSMG01000032">
    <property type="protein sequence ID" value="HDX30272.1"/>
    <property type="molecule type" value="Genomic_DNA"/>
</dbReference>
<dbReference type="Gene3D" id="2.60.40.1180">
    <property type="entry name" value="Golgi alpha-mannosidase II"/>
    <property type="match status" value="1"/>
</dbReference>
<evidence type="ECO:0000256" key="3">
    <source>
        <dbReference type="ARBA" id="ARBA00023295"/>
    </source>
</evidence>
<dbReference type="PANTHER" id="PTHR10357:SF179">
    <property type="entry name" value="NEUTRAL AND BASIC AMINO ACID TRANSPORT PROTEIN RBAT"/>
    <property type="match status" value="1"/>
</dbReference>
<accession>A0A7C1FDF9</accession>
<dbReference type="CDD" id="cd11331">
    <property type="entry name" value="AmyAc_OligoGlu_like"/>
    <property type="match status" value="1"/>
</dbReference>
<keyword evidence="2" id="KW-0378">Hydrolase</keyword>
<dbReference type="Pfam" id="PF23915">
    <property type="entry name" value="SusG_C"/>
    <property type="match status" value="1"/>
</dbReference>
<gene>
    <name evidence="5" type="ORF">ENQ20_02135</name>
</gene>
<organism evidence="5">
    <name type="scientific">Caldilinea aerophila</name>
    <dbReference type="NCBI Taxonomy" id="133453"/>
    <lineage>
        <taxon>Bacteria</taxon>
        <taxon>Bacillati</taxon>
        <taxon>Chloroflexota</taxon>
        <taxon>Caldilineae</taxon>
        <taxon>Caldilineales</taxon>
        <taxon>Caldilineaceae</taxon>
        <taxon>Caldilinea</taxon>
    </lineage>
</organism>
<dbReference type="SUPFAM" id="SSF51445">
    <property type="entry name" value="(Trans)glycosidases"/>
    <property type="match status" value="1"/>
</dbReference>
<dbReference type="GO" id="GO:0009313">
    <property type="term" value="P:oligosaccharide catabolic process"/>
    <property type="evidence" value="ECO:0007669"/>
    <property type="project" value="TreeGrafter"/>
</dbReference>
<dbReference type="PANTHER" id="PTHR10357">
    <property type="entry name" value="ALPHA-AMYLASE FAMILY MEMBER"/>
    <property type="match status" value="1"/>
</dbReference>
<dbReference type="SMART" id="SM00642">
    <property type="entry name" value="Aamy"/>
    <property type="match status" value="1"/>
</dbReference>
<keyword evidence="3" id="KW-0326">Glycosidase</keyword>
<dbReference type="Gene3D" id="3.90.400.10">
    <property type="entry name" value="Oligo-1,6-glucosidase, Domain 2"/>
    <property type="match status" value="1"/>
</dbReference>
<evidence type="ECO:0000256" key="2">
    <source>
        <dbReference type="ARBA" id="ARBA00022801"/>
    </source>
</evidence>
<dbReference type="InterPro" id="IPR045857">
    <property type="entry name" value="O16G_dom_2"/>
</dbReference>
<name>A0A7C1FDF9_9CHLR</name>
<proteinExistence type="inferred from homology"/>
<dbReference type="AlphaFoldDB" id="A0A7C1FDF9"/>
<dbReference type="InterPro" id="IPR006047">
    <property type="entry name" value="GH13_cat_dom"/>
</dbReference>
<dbReference type="Gene3D" id="3.20.20.80">
    <property type="entry name" value="Glycosidases"/>
    <property type="match status" value="2"/>
</dbReference>
<protein>
    <submittedName>
        <fullName evidence="5">DUF3459 domain-containing protein</fullName>
    </submittedName>
</protein>
<dbReference type="SUPFAM" id="SSF51011">
    <property type="entry name" value="Glycosyl hydrolase domain"/>
    <property type="match status" value="1"/>
</dbReference>
<sequence length="536" mass="61513">MQVPGYKWWQTSIIYQIYPRSFQDSNDDGVGDLPGILRRLDYVQSLNVGAIWLSPIYPSPMHDFGYDVSDYCAIHPLFGTLNDFDRLLAEVHARGMKLILDLVPNHTSDEHPWFIESRSSRDNPKRDWYIWRDPAPDGGPPNNWLSFFGGPAWTYDERTGQYYLHQFVKQQPELNYRNPEVLEAMLDQMRFWLDRGVDGFRVDVIWLLIKDAFFRDEPPNPDWDGVNPHNSLLHIYTQNQPEVHAIIRRMRRLLDEYDDRMMVGEIYLPNRDLMTYYGVNLDECHLPFNFQLILAPWEAQTVRRLVDQYEADLPPGGWPNWVLGNHDQHRLATRVGPAQARVANMLLLTLRGTPTCYYGDEIGMEDVPIPPELVQDPPAVNQPEIAHIVGRDPERTPMQWDDSPNAGFTAPGVQPWLPLAADYAERNVAVQSRDPKSMLSFFRALTALRQSTPALMVGDYAAVDTGVDNIFAYMRTYGDERLLIVLNFAGSTHRLDLSRLGKEAEILLSTGMESSGKVRLRGLYVVGNEGLVLRLQ</sequence>
<dbReference type="InterPro" id="IPR056300">
    <property type="entry name" value="SusG-like_C"/>
</dbReference>
<dbReference type="GO" id="GO:0004556">
    <property type="term" value="F:alpha-amylase activity"/>
    <property type="evidence" value="ECO:0007669"/>
    <property type="project" value="TreeGrafter"/>
</dbReference>
<dbReference type="InterPro" id="IPR017853">
    <property type="entry name" value="GH"/>
</dbReference>
<comment type="similarity">
    <text evidence="1">Belongs to the glycosyl hydrolase 13 family.</text>
</comment>
<comment type="caution">
    <text evidence="5">The sequence shown here is derived from an EMBL/GenBank/DDBJ whole genome shotgun (WGS) entry which is preliminary data.</text>
</comment>
<feature type="domain" description="Glycosyl hydrolase family 13 catalytic" evidence="4">
    <location>
        <begin position="16"/>
        <end position="395"/>
    </location>
</feature>
<dbReference type="Pfam" id="PF00128">
    <property type="entry name" value="Alpha-amylase"/>
    <property type="match status" value="1"/>
</dbReference>
<dbReference type="InterPro" id="IPR013780">
    <property type="entry name" value="Glyco_hydro_b"/>
</dbReference>
<reference evidence="5" key="1">
    <citation type="journal article" date="2020" name="mSystems">
        <title>Genome- and Community-Level Interaction Insights into Carbon Utilization and Element Cycling Functions of Hydrothermarchaeota in Hydrothermal Sediment.</title>
        <authorList>
            <person name="Zhou Z."/>
            <person name="Liu Y."/>
            <person name="Xu W."/>
            <person name="Pan J."/>
            <person name="Luo Z.H."/>
            <person name="Li M."/>
        </authorList>
    </citation>
    <scope>NUCLEOTIDE SEQUENCE [LARGE SCALE GENOMIC DNA]</scope>
    <source>
        <strain evidence="5">SpSt-289</strain>
    </source>
</reference>